<evidence type="ECO:0008006" key="4">
    <source>
        <dbReference type="Google" id="ProtNLM"/>
    </source>
</evidence>
<dbReference type="Proteomes" id="UP000326198">
    <property type="component" value="Unassembled WGS sequence"/>
</dbReference>
<dbReference type="AlphaFoldDB" id="A0A5N7AX76"/>
<feature type="chain" id="PRO_5024964930" description="Cyanovirin-N domain-containing protein" evidence="1">
    <location>
        <begin position="21"/>
        <end position="219"/>
    </location>
</feature>
<gene>
    <name evidence="2" type="ORF">BDV26DRAFT_296489</name>
</gene>
<evidence type="ECO:0000313" key="3">
    <source>
        <dbReference type="Proteomes" id="UP000326198"/>
    </source>
</evidence>
<dbReference type="OrthoDB" id="4473975at2759"/>
<evidence type="ECO:0000256" key="1">
    <source>
        <dbReference type="SAM" id="SignalP"/>
    </source>
</evidence>
<sequence length="219" mass="24219">MFNPLTVAIIALCLSASVTGTLDTNPEVGAPAGRNGENLNSNLGQYTREIHDQCENIRILPLRRIQNIPPAPGRPDNRFTFKDDGFNGTGFQPRPTPPARLIAHCGPPNRRRLTELRLDQCLGWDTAGERLVAQQKYRHPVSLRCPVKANECSGGGIQRGGCWGCKYHTVTRDQFRIACFCDNVTHGFVRVIHGTDRMAAKKSFTEGKGSLNFPCVQPH</sequence>
<proteinExistence type="predicted"/>
<keyword evidence="1" id="KW-0732">Signal</keyword>
<dbReference type="EMBL" id="ML736299">
    <property type="protein sequence ID" value="KAE8373936.1"/>
    <property type="molecule type" value="Genomic_DNA"/>
</dbReference>
<evidence type="ECO:0000313" key="2">
    <source>
        <dbReference type="EMBL" id="KAE8373936.1"/>
    </source>
</evidence>
<accession>A0A5N7AX76</accession>
<protein>
    <recommendedName>
        <fullName evidence="4">Cyanovirin-N domain-containing protein</fullName>
    </recommendedName>
</protein>
<feature type="signal peptide" evidence="1">
    <location>
        <begin position="1"/>
        <end position="20"/>
    </location>
</feature>
<keyword evidence="3" id="KW-1185">Reference proteome</keyword>
<name>A0A5N7AX76_9EURO</name>
<reference evidence="2 3" key="1">
    <citation type="submission" date="2019-04" db="EMBL/GenBank/DDBJ databases">
        <title>Friends and foes A comparative genomics studyof 23 Aspergillus species from section Flavi.</title>
        <authorList>
            <consortium name="DOE Joint Genome Institute"/>
            <person name="Kjaerbolling I."/>
            <person name="Vesth T."/>
            <person name="Frisvad J.C."/>
            <person name="Nybo J.L."/>
            <person name="Theobald S."/>
            <person name="Kildgaard S."/>
            <person name="Isbrandt T."/>
            <person name="Kuo A."/>
            <person name="Sato A."/>
            <person name="Lyhne E.K."/>
            <person name="Kogle M.E."/>
            <person name="Wiebenga A."/>
            <person name="Kun R.S."/>
            <person name="Lubbers R.J."/>
            <person name="Makela M.R."/>
            <person name="Barry K."/>
            <person name="Chovatia M."/>
            <person name="Clum A."/>
            <person name="Daum C."/>
            <person name="Haridas S."/>
            <person name="He G."/>
            <person name="LaButti K."/>
            <person name="Lipzen A."/>
            <person name="Mondo S."/>
            <person name="Riley R."/>
            <person name="Salamov A."/>
            <person name="Simmons B.A."/>
            <person name="Magnuson J.K."/>
            <person name="Henrissat B."/>
            <person name="Mortensen U.H."/>
            <person name="Larsen T.O."/>
            <person name="Devries R.P."/>
            <person name="Grigoriev I.V."/>
            <person name="Machida M."/>
            <person name="Baker S.E."/>
            <person name="Andersen M.R."/>
        </authorList>
    </citation>
    <scope>NUCLEOTIDE SEQUENCE [LARGE SCALE GENOMIC DNA]</scope>
    <source>
        <strain evidence="2 3">IBT 29228</strain>
    </source>
</reference>
<organism evidence="2 3">
    <name type="scientific">Aspergillus bertholletiae</name>
    <dbReference type="NCBI Taxonomy" id="1226010"/>
    <lineage>
        <taxon>Eukaryota</taxon>
        <taxon>Fungi</taxon>
        <taxon>Dikarya</taxon>
        <taxon>Ascomycota</taxon>
        <taxon>Pezizomycotina</taxon>
        <taxon>Eurotiomycetes</taxon>
        <taxon>Eurotiomycetidae</taxon>
        <taxon>Eurotiales</taxon>
        <taxon>Aspergillaceae</taxon>
        <taxon>Aspergillus</taxon>
        <taxon>Aspergillus subgen. Circumdati</taxon>
    </lineage>
</organism>